<evidence type="ECO:0000256" key="1">
    <source>
        <dbReference type="SAM" id="Phobius"/>
    </source>
</evidence>
<keyword evidence="1" id="KW-0812">Transmembrane</keyword>
<organism evidence="2 3">
    <name type="scientific">Pseudonocardia alni</name>
    <name type="common">Amycolata alni</name>
    <dbReference type="NCBI Taxonomy" id="33907"/>
    <lineage>
        <taxon>Bacteria</taxon>
        <taxon>Bacillati</taxon>
        <taxon>Actinomycetota</taxon>
        <taxon>Actinomycetes</taxon>
        <taxon>Pseudonocardiales</taxon>
        <taxon>Pseudonocardiaceae</taxon>
        <taxon>Pseudonocardia</taxon>
    </lineage>
</organism>
<gene>
    <name evidence="2" type="ORF">HDA37_002215</name>
</gene>
<keyword evidence="3" id="KW-1185">Reference proteome</keyword>
<accession>A0A852W0R4</accession>
<evidence type="ECO:0000313" key="3">
    <source>
        <dbReference type="Proteomes" id="UP000549695"/>
    </source>
</evidence>
<sequence length="182" mass="19132">MLGLLLGFNPVTVTLWLVALVVGVIAMRRVHTGRSAGQVFAVLSVVFVGVAFLGMIIGSAATSTGTSAVAAPAVTPQPARSITDREWRQIARDPEAHRGERIVVHGEVFQADSMTGTEAIMADISGQPSEYPDSTAMVTGSVSELVEGDKFTAEVQVAGSFDYTNLMGGTVSAPELTLIRLR</sequence>
<reference evidence="2 3" key="1">
    <citation type="submission" date="2020-07" db="EMBL/GenBank/DDBJ databases">
        <title>Sequencing the genomes of 1000 actinobacteria strains.</title>
        <authorList>
            <person name="Klenk H.-P."/>
        </authorList>
    </citation>
    <scope>NUCLEOTIDE SEQUENCE [LARGE SCALE GENOMIC DNA]</scope>
    <source>
        <strain evidence="2 3">DSM 44749</strain>
    </source>
</reference>
<proteinExistence type="predicted"/>
<dbReference type="AlphaFoldDB" id="A0A852W0R4"/>
<evidence type="ECO:0000313" key="2">
    <source>
        <dbReference type="EMBL" id="NYG01930.1"/>
    </source>
</evidence>
<feature type="transmembrane region" description="Helical" evidence="1">
    <location>
        <begin position="39"/>
        <end position="61"/>
    </location>
</feature>
<keyword evidence="1" id="KW-1133">Transmembrane helix</keyword>
<feature type="transmembrane region" description="Helical" evidence="1">
    <location>
        <begin position="6"/>
        <end position="27"/>
    </location>
</feature>
<dbReference type="GeneID" id="98051988"/>
<dbReference type="EMBL" id="JACCCZ010000001">
    <property type="protein sequence ID" value="NYG01930.1"/>
    <property type="molecule type" value="Genomic_DNA"/>
</dbReference>
<comment type="caution">
    <text evidence="2">The sequence shown here is derived from an EMBL/GenBank/DDBJ whole genome shotgun (WGS) entry which is preliminary data.</text>
</comment>
<name>A0A852W0R4_PSEA5</name>
<dbReference type="RefSeq" id="WP_179761021.1">
    <property type="nucleotide sequence ID" value="NZ_BAAAJZ010000001.1"/>
</dbReference>
<dbReference type="Proteomes" id="UP000549695">
    <property type="component" value="Unassembled WGS sequence"/>
</dbReference>
<protein>
    <submittedName>
        <fullName evidence="2">Uncharacterized protein</fullName>
    </submittedName>
</protein>
<keyword evidence="1" id="KW-0472">Membrane</keyword>